<evidence type="ECO:0000313" key="3">
    <source>
        <dbReference type="Proteomes" id="UP001597073"/>
    </source>
</evidence>
<protein>
    <submittedName>
        <fullName evidence="2">Uncharacterized protein</fullName>
    </submittedName>
</protein>
<reference evidence="3" key="1">
    <citation type="journal article" date="2019" name="Int. J. Syst. Evol. Microbiol.">
        <title>The Global Catalogue of Microorganisms (GCM) 10K type strain sequencing project: providing services to taxonomists for standard genome sequencing and annotation.</title>
        <authorList>
            <consortium name="The Broad Institute Genomics Platform"/>
            <consortium name="The Broad Institute Genome Sequencing Center for Infectious Disease"/>
            <person name="Wu L."/>
            <person name="Ma J."/>
        </authorList>
    </citation>
    <scope>NUCLEOTIDE SEQUENCE [LARGE SCALE GENOMIC DNA]</scope>
    <source>
        <strain evidence="3">CCUG 60742</strain>
    </source>
</reference>
<evidence type="ECO:0000256" key="1">
    <source>
        <dbReference type="SAM" id="SignalP"/>
    </source>
</evidence>
<dbReference type="RefSeq" id="WP_377144352.1">
    <property type="nucleotide sequence ID" value="NZ_JBHTIA010000012.1"/>
</dbReference>
<comment type="caution">
    <text evidence="2">The sequence shown here is derived from an EMBL/GenBank/DDBJ whole genome shotgun (WGS) entry which is preliminary data.</text>
</comment>
<gene>
    <name evidence="2" type="ORF">ACFQZI_16365</name>
</gene>
<accession>A0ABW2ZJU0</accession>
<dbReference type="EMBL" id="JBHTIA010000012">
    <property type="protein sequence ID" value="MFD0766438.1"/>
    <property type="molecule type" value="Genomic_DNA"/>
</dbReference>
<dbReference type="Proteomes" id="UP001597073">
    <property type="component" value="Unassembled WGS sequence"/>
</dbReference>
<name>A0ABW2ZJU0_9SPHI</name>
<evidence type="ECO:0000313" key="2">
    <source>
        <dbReference type="EMBL" id="MFD0766438.1"/>
    </source>
</evidence>
<sequence>MKNINLLIIAFLFISSTAAFSQSKTEEDTIDYNQLYLTSKKSNIKFADLKTSTVTKLLGNPTKIKKEKWETNNADVVETYVYTNGDIVFEDNVLSFIDVNRSGWAFTFKIKNKFTRAFTVGSKVDELKQLFPNSWANHKSNIVRVQIGTSDTAIVFSISGSIITQVSLFTDES</sequence>
<feature type="chain" id="PRO_5045260896" evidence="1">
    <location>
        <begin position="22"/>
        <end position="173"/>
    </location>
</feature>
<proteinExistence type="predicted"/>
<keyword evidence="1" id="KW-0732">Signal</keyword>
<keyword evidence="3" id="KW-1185">Reference proteome</keyword>
<organism evidence="2 3">
    <name type="scientific">Mucilaginibacter lutimaris</name>
    <dbReference type="NCBI Taxonomy" id="931629"/>
    <lineage>
        <taxon>Bacteria</taxon>
        <taxon>Pseudomonadati</taxon>
        <taxon>Bacteroidota</taxon>
        <taxon>Sphingobacteriia</taxon>
        <taxon>Sphingobacteriales</taxon>
        <taxon>Sphingobacteriaceae</taxon>
        <taxon>Mucilaginibacter</taxon>
    </lineage>
</organism>
<feature type="signal peptide" evidence="1">
    <location>
        <begin position="1"/>
        <end position="21"/>
    </location>
</feature>